<gene>
    <name evidence="1" type="ORF">A3Q56_06687</name>
</gene>
<accession>A0A177AVR4</accession>
<proteinExistence type="predicted"/>
<evidence type="ECO:0000313" key="2">
    <source>
        <dbReference type="Proteomes" id="UP000078046"/>
    </source>
</evidence>
<comment type="caution">
    <text evidence="1">The sequence shown here is derived from an EMBL/GenBank/DDBJ whole genome shotgun (WGS) entry which is preliminary data.</text>
</comment>
<name>A0A177AVR4_9BILA</name>
<dbReference type="Proteomes" id="UP000078046">
    <property type="component" value="Unassembled WGS sequence"/>
</dbReference>
<dbReference type="EMBL" id="LWCA01001219">
    <property type="protein sequence ID" value="OAF65612.1"/>
    <property type="molecule type" value="Genomic_DNA"/>
</dbReference>
<organism evidence="1 2">
    <name type="scientific">Intoshia linei</name>
    <dbReference type="NCBI Taxonomy" id="1819745"/>
    <lineage>
        <taxon>Eukaryota</taxon>
        <taxon>Metazoa</taxon>
        <taxon>Spiralia</taxon>
        <taxon>Lophotrochozoa</taxon>
        <taxon>Mesozoa</taxon>
        <taxon>Orthonectida</taxon>
        <taxon>Rhopaluridae</taxon>
        <taxon>Intoshia</taxon>
    </lineage>
</organism>
<sequence length="81" mass="9640">MSSFIQVNALKPLFTGQNLQLSRNGQFLLTECENSIKQYNYENLKITNVFDEIKYTITSFCLDYKNNELWFNHCVLKFRSM</sequence>
<dbReference type="AlphaFoldDB" id="A0A177AVR4"/>
<protein>
    <submittedName>
        <fullName evidence="1">Uncharacterized protein</fullName>
    </submittedName>
</protein>
<evidence type="ECO:0000313" key="1">
    <source>
        <dbReference type="EMBL" id="OAF65612.1"/>
    </source>
</evidence>
<reference evidence="1 2" key="1">
    <citation type="submission" date="2016-04" db="EMBL/GenBank/DDBJ databases">
        <title>The genome of Intoshia linei affirms orthonectids as highly simplified spiralians.</title>
        <authorList>
            <person name="Mikhailov K.V."/>
            <person name="Slusarev G.S."/>
            <person name="Nikitin M.A."/>
            <person name="Logacheva M.D."/>
            <person name="Penin A."/>
            <person name="Aleoshin V."/>
            <person name="Panchin Y.V."/>
        </authorList>
    </citation>
    <scope>NUCLEOTIDE SEQUENCE [LARGE SCALE GENOMIC DNA]</scope>
    <source>
        <strain evidence="1">Intl2013</strain>
        <tissue evidence="1">Whole animal</tissue>
    </source>
</reference>
<keyword evidence="2" id="KW-1185">Reference proteome</keyword>